<dbReference type="InterPro" id="IPR000412">
    <property type="entry name" value="ABC_2_transport"/>
</dbReference>
<evidence type="ECO:0000256" key="5">
    <source>
        <dbReference type="ARBA" id="ARBA00023251"/>
    </source>
</evidence>
<keyword evidence="9" id="KW-1185">Reference proteome</keyword>
<keyword evidence="6" id="KW-0813">Transport</keyword>
<dbReference type="GO" id="GO:0140359">
    <property type="term" value="F:ABC-type transporter activity"/>
    <property type="evidence" value="ECO:0007669"/>
    <property type="project" value="InterPro"/>
</dbReference>
<dbReference type="RefSeq" id="WP_120315331.1">
    <property type="nucleotide sequence ID" value="NZ_BONH01000029.1"/>
</dbReference>
<dbReference type="Pfam" id="PF01061">
    <property type="entry name" value="ABC2_membrane"/>
    <property type="match status" value="1"/>
</dbReference>
<feature type="transmembrane region" description="Helical" evidence="6">
    <location>
        <begin position="99"/>
        <end position="124"/>
    </location>
</feature>
<feature type="transmembrane region" description="Helical" evidence="6">
    <location>
        <begin position="27"/>
        <end position="49"/>
    </location>
</feature>
<evidence type="ECO:0000256" key="2">
    <source>
        <dbReference type="ARBA" id="ARBA00022692"/>
    </source>
</evidence>
<dbReference type="PANTHER" id="PTHR43229">
    <property type="entry name" value="NODULATION PROTEIN J"/>
    <property type="match status" value="1"/>
</dbReference>
<dbReference type="InterPro" id="IPR047817">
    <property type="entry name" value="ABC2_TM_bact-type"/>
</dbReference>
<feature type="transmembrane region" description="Helical" evidence="6">
    <location>
        <begin position="136"/>
        <end position="159"/>
    </location>
</feature>
<sequence>MTAVLGETWVLARRELTHWRQQPAGVIVNWLFTVMIALMFGGLFGGAIGEDYFDYLMPGMFALTMFFGVESTMTAVSTDAAKGVTDRFRSLPINSASVVLGRCLADLMNSAVGLVVLVGAAAALGWRWHEGLGRALAAFGLLLLLRFALLWVGIFLGLVVKGPESVTMVQILVWPVGFLSGVFVDPATMPSWLGAIAQWNPLSATAAASRDLFGNPGLVPDHAMLLAVLWPLLLTAIFLPLSVHRHRRLGS</sequence>
<protein>
    <recommendedName>
        <fullName evidence="6">Transport permease protein</fullName>
    </recommendedName>
</protein>
<comment type="subcellular location">
    <subcellularLocation>
        <location evidence="6">Cell membrane</location>
        <topology evidence="6">Multi-pass membrane protein</topology>
    </subcellularLocation>
    <subcellularLocation>
        <location evidence="1">Membrane</location>
        <topology evidence="1">Multi-pass membrane protein</topology>
    </subcellularLocation>
</comment>
<proteinExistence type="inferred from homology"/>
<evidence type="ECO:0000256" key="4">
    <source>
        <dbReference type="ARBA" id="ARBA00023136"/>
    </source>
</evidence>
<comment type="similarity">
    <text evidence="6">Belongs to the ABC-2 integral membrane protein family.</text>
</comment>
<keyword evidence="2 6" id="KW-0812">Transmembrane</keyword>
<organism evidence="8 9">
    <name type="scientific">Catellatospora citrea</name>
    <dbReference type="NCBI Taxonomy" id="53366"/>
    <lineage>
        <taxon>Bacteria</taxon>
        <taxon>Bacillati</taxon>
        <taxon>Actinomycetota</taxon>
        <taxon>Actinomycetes</taxon>
        <taxon>Micromonosporales</taxon>
        <taxon>Micromonosporaceae</taxon>
        <taxon>Catellatospora</taxon>
    </lineage>
</organism>
<keyword evidence="6" id="KW-1003">Cell membrane</keyword>
<dbReference type="PIRSF" id="PIRSF006648">
    <property type="entry name" value="DrrB"/>
    <property type="match status" value="1"/>
</dbReference>
<name>A0A8J3KNY7_9ACTN</name>
<feature type="transmembrane region" description="Helical" evidence="6">
    <location>
        <begin position="166"/>
        <end position="184"/>
    </location>
</feature>
<keyword evidence="5" id="KW-0046">Antibiotic resistance</keyword>
<accession>A0A8J3KNY7</accession>
<dbReference type="GO" id="GO:0046677">
    <property type="term" value="P:response to antibiotic"/>
    <property type="evidence" value="ECO:0007669"/>
    <property type="project" value="UniProtKB-KW"/>
</dbReference>
<dbReference type="GO" id="GO:0043190">
    <property type="term" value="C:ATP-binding cassette (ABC) transporter complex"/>
    <property type="evidence" value="ECO:0007669"/>
    <property type="project" value="InterPro"/>
</dbReference>
<evidence type="ECO:0000259" key="7">
    <source>
        <dbReference type="PROSITE" id="PS51012"/>
    </source>
</evidence>
<dbReference type="InterPro" id="IPR051784">
    <property type="entry name" value="Nod_factor_ABC_transporter"/>
</dbReference>
<evidence type="ECO:0000256" key="3">
    <source>
        <dbReference type="ARBA" id="ARBA00022989"/>
    </source>
</evidence>
<evidence type="ECO:0000256" key="1">
    <source>
        <dbReference type="ARBA" id="ARBA00004141"/>
    </source>
</evidence>
<feature type="transmembrane region" description="Helical" evidence="6">
    <location>
        <begin position="55"/>
        <end position="78"/>
    </location>
</feature>
<feature type="transmembrane region" description="Helical" evidence="6">
    <location>
        <begin position="223"/>
        <end position="243"/>
    </location>
</feature>
<reference evidence="8 9" key="1">
    <citation type="submission" date="2021-01" db="EMBL/GenBank/DDBJ databases">
        <title>Whole genome shotgun sequence of Catellatospora citrea NBRC 14495.</title>
        <authorList>
            <person name="Komaki H."/>
            <person name="Tamura T."/>
        </authorList>
    </citation>
    <scope>NUCLEOTIDE SEQUENCE [LARGE SCALE GENOMIC DNA]</scope>
    <source>
        <strain evidence="8 9">NBRC 14495</strain>
    </source>
</reference>
<dbReference type="AlphaFoldDB" id="A0A8J3KNY7"/>
<evidence type="ECO:0000256" key="6">
    <source>
        <dbReference type="RuleBase" id="RU361157"/>
    </source>
</evidence>
<keyword evidence="4 6" id="KW-0472">Membrane</keyword>
<evidence type="ECO:0000313" key="9">
    <source>
        <dbReference type="Proteomes" id="UP000659904"/>
    </source>
</evidence>
<dbReference type="InterPro" id="IPR013525">
    <property type="entry name" value="ABC2_TM"/>
</dbReference>
<evidence type="ECO:0000313" key="8">
    <source>
        <dbReference type="EMBL" id="GIG00501.1"/>
    </source>
</evidence>
<feature type="domain" description="ABC transmembrane type-2" evidence="7">
    <location>
        <begin position="20"/>
        <end position="249"/>
    </location>
</feature>
<keyword evidence="3 6" id="KW-1133">Transmembrane helix</keyword>
<dbReference type="PANTHER" id="PTHR43229:SF2">
    <property type="entry name" value="NODULATION PROTEIN J"/>
    <property type="match status" value="1"/>
</dbReference>
<comment type="caution">
    <text evidence="8">The sequence shown here is derived from an EMBL/GenBank/DDBJ whole genome shotgun (WGS) entry which is preliminary data.</text>
</comment>
<dbReference type="EMBL" id="BONH01000029">
    <property type="protein sequence ID" value="GIG00501.1"/>
    <property type="molecule type" value="Genomic_DNA"/>
</dbReference>
<gene>
    <name evidence="8" type="ORF">Cci01nite_55940</name>
</gene>
<dbReference type="Proteomes" id="UP000659904">
    <property type="component" value="Unassembled WGS sequence"/>
</dbReference>
<dbReference type="PROSITE" id="PS51012">
    <property type="entry name" value="ABC_TM2"/>
    <property type="match status" value="1"/>
</dbReference>